<dbReference type="EMBL" id="CADCUQ010000151">
    <property type="protein sequence ID" value="CAA9380026.1"/>
    <property type="molecule type" value="Genomic_DNA"/>
</dbReference>
<proteinExistence type="predicted"/>
<protein>
    <recommendedName>
        <fullName evidence="2">HEPN domain-containing protein</fullName>
    </recommendedName>
</protein>
<gene>
    <name evidence="1" type="ORF">AVDCRST_MAG64-584</name>
</gene>
<sequence length="174" mass="19093">MTPGADEWRVAYAKQAKADLASREKLLAHADLPESQQLHFLQMACEKICKAYLCGRNTDPAALQTSHAYVATTLPIIARQQFALRSGHSPKSHSWMIGAVRKLARKIELLAPAVKGGGTYPANCEYPWVASDGTVKVPAEHNFELDLLHEAAGRHLLKVLYSAVDDLIRPEPVA</sequence>
<dbReference type="AlphaFoldDB" id="A0A6J4NAV3"/>
<name>A0A6J4NAV3_9BACT</name>
<accession>A0A6J4NAV3</accession>
<organism evidence="1">
    <name type="scientific">uncultured Phycisphaerae bacterium</name>
    <dbReference type="NCBI Taxonomy" id="904963"/>
    <lineage>
        <taxon>Bacteria</taxon>
        <taxon>Pseudomonadati</taxon>
        <taxon>Planctomycetota</taxon>
        <taxon>Phycisphaerae</taxon>
        <taxon>environmental samples</taxon>
    </lineage>
</organism>
<evidence type="ECO:0000313" key="1">
    <source>
        <dbReference type="EMBL" id="CAA9380026.1"/>
    </source>
</evidence>
<reference evidence="1" key="1">
    <citation type="submission" date="2020-02" db="EMBL/GenBank/DDBJ databases">
        <authorList>
            <person name="Meier V. D."/>
        </authorList>
    </citation>
    <scope>NUCLEOTIDE SEQUENCE</scope>
    <source>
        <strain evidence="1">AVDCRST_MAG64</strain>
    </source>
</reference>
<evidence type="ECO:0008006" key="2">
    <source>
        <dbReference type="Google" id="ProtNLM"/>
    </source>
</evidence>